<evidence type="ECO:0000259" key="2">
    <source>
        <dbReference type="Pfam" id="PF19573"/>
    </source>
</evidence>
<dbReference type="Pfam" id="PF19573">
    <property type="entry name" value="DUF6089"/>
    <property type="match status" value="1"/>
</dbReference>
<evidence type="ECO:0000313" key="4">
    <source>
        <dbReference type="Proteomes" id="UP000038055"/>
    </source>
</evidence>
<keyword evidence="1" id="KW-0732">Signal</keyword>
<dbReference type="eggNOG" id="COG3637">
    <property type="taxonomic scope" value="Bacteria"/>
</dbReference>
<evidence type="ECO:0000313" key="3">
    <source>
        <dbReference type="EMBL" id="CEN32743.1"/>
    </source>
</evidence>
<feature type="signal peptide" evidence="1">
    <location>
        <begin position="1"/>
        <end position="19"/>
    </location>
</feature>
<dbReference type="Gene3D" id="2.40.160.20">
    <property type="match status" value="1"/>
</dbReference>
<organism evidence="3 4">
    <name type="scientific">Capnocytophaga cynodegmi</name>
    <dbReference type="NCBI Taxonomy" id="28189"/>
    <lineage>
        <taxon>Bacteria</taxon>
        <taxon>Pseudomonadati</taxon>
        <taxon>Bacteroidota</taxon>
        <taxon>Flavobacteriia</taxon>
        <taxon>Flavobacteriales</taxon>
        <taxon>Flavobacteriaceae</taxon>
        <taxon>Capnocytophaga</taxon>
    </lineage>
</organism>
<dbReference type="RefSeq" id="WP_041990192.1">
    <property type="nucleotide sequence ID" value="NZ_CDOD01000004.1"/>
</dbReference>
<dbReference type="AlphaFoldDB" id="A0A0B7H573"/>
<accession>A0A0B7H573</accession>
<reference evidence="4" key="1">
    <citation type="submission" date="2015-01" db="EMBL/GenBank/DDBJ databases">
        <authorList>
            <person name="MANFREDI Pablo"/>
        </authorList>
    </citation>
    <scope>NUCLEOTIDE SEQUENCE [LARGE SCALE GENOMIC DNA]</scope>
    <source>
        <strain evidence="4">Ccyn2B</strain>
    </source>
</reference>
<dbReference type="Proteomes" id="UP000038055">
    <property type="component" value="Unassembled WGS sequence"/>
</dbReference>
<sequence length="229" mass="25792">MRRYLYYIAILLGIQTVTAQTHEIGVFLGGSNPISDVGRTHYVFPNKLAFGALYKWNFHDKMAMRLQVSTTNLTGKDKQSDVAGKVNRDFSFSNKIVEASLGAEYNFFKFNMHKPLDKPITPYLFTGISYIEHDDLYFESLLLSPQEAKKTSKIYSTWALPVVLGVKAKMGIYFVVAVEVGTRFTFTNNLDGSSPKYGASFGNVATKDFYTFSGVTLTYTFGRKPCYCD</sequence>
<gene>
    <name evidence="3" type="ORF">CCYN2B_120065</name>
</gene>
<proteinExistence type="predicted"/>
<name>A0A0B7H573_9FLAO</name>
<dbReference type="STRING" id="28189.CCYN74_110012"/>
<evidence type="ECO:0000256" key="1">
    <source>
        <dbReference type="SAM" id="SignalP"/>
    </source>
</evidence>
<feature type="chain" id="PRO_5002115674" description="DUF6089 domain-containing protein" evidence="1">
    <location>
        <begin position="20"/>
        <end position="229"/>
    </location>
</feature>
<keyword evidence="4" id="KW-1185">Reference proteome</keyword>
<dbReference type="InterPro" id="IPR045743">
    <property type="entry name" value="DUF6089"/>
</dbReference>
<dbReference type="EMBL" id="CDOD01000004">
    <property type="protein sequence ID" value="CEN32743.1"/>
    <property type="molecule type" value="Genomic_DNA"/>
</dbReference>
<protein>
    <recommendedName>
        <fullName evidence="2">DUF6089 domain-containing protein</fullName>
    </recommendedName>
</protein>
<feature type="domain" description="DUF6089" evidence="2">
    <location>
        <begin position="3"/>
        <end position="228"/>
    </location>
</feature>